<keyword evidence="3" id="KW-1185">Reference proteome</keyword>
<dbReference type="InterPro" id="IPR029058">
    <property type="entry name" value="AB_hydrolase_fold"/>
</dbReference>
<dbReference type="Proteomes" id="UP001428817">
    <property type="component" value="Unassembled WGS sequence"/>
</dbReference>
<sequence>MNREDIEFQGEGGVTLRGWFYLARNTTPAPVIVMTHGATGVKEMHLDDYAEYFAEAGLHVVAYDHRNFGDSGGSPRQEIDPILQVRDIRNAITYATTRSEVDASKVGVWGSSLSGGHALMVAAIDKRVKAVVSQVPLISGSGLLSRTVRADFIAHTRAALEADRLNRFTGGDPAMLATVTPDPTAQAAMPQADAYEWFSKTAADRAPNWRNEVTARSLELVIEYEPGSYISRIAPTPLLVIVASDDTVAPFEFALDAYERAREPKQILVTLGGHFDAYTGAGFDECAGAARDHFVKHLRA</sequence>
<dbReference type="RefSeq" id="WP_185061423.1">
    <property type="nucleotide sequence ID" value="NZ_BAABJP010000041.1"/>
</dbReference>
<organism evidence="2 3">
    <name type="scientific">Pseudonocardia eucalypti</name>
    <dbReference type="NCBI Taxonomy" id="648755"/>
    <lineage>
        <taxon>Bacteria</taxon>
        <taxon>Bacillati</taxon>
        <taxon>Actinomycetota</taxon>
        <taxon>Actinomycetes</taxon>
        <taxon>Pseudonocardiales</taxon>
        <taxon>Pseudonocardiaceae</taxon>
        <taxon>Pseudonocardia</taxon>
    </lineage>
</organism>
<dbReference type="GO" id="GO:0016787">
    <property type="term" value="F:hydrolase activity"/>
    <property type="evidence" value="ECO:0007669"/>
    <property type="project" value="UniProtKB-KW"/>
</dbReference>
<dbReference type="PANTHER" id="PTHR47751">
    <property type="entry name" value="SUPERFAMILY HYDROLASE, PUTATIVE (AFU_ORTHOLOGUE AFUA_2G16580)-RELATED"/>
    <property type="match status" value="1"/>
</dbReference>
<evidence type="ECO:0000259" key="1">
    <source>
        <dbReference type="Pfam" id="PF00561"/>
    </source>
</evidence>
<reference evidence="3" key="1">
    <citation type="journal article" date="2019" name="Int. J. Syst. Evol. Microbiol.">
        <title>The Global Catalogue of Microorganisms (GCM) 10K type strain sequencing project: providing services to taxonomists for standard genome sequencing and annotation.</title>
        <authorList>
            <consortium name="The Broad Institute Genomics Platform"/>
            <consortium name="The Broad Institute Genome Sequencing Center for Infectious Disease"/>
            <person name="Wu L."/>
            <person name="Ma J."/>
        </authorList>
    </citation>
    <scope>NUCLEOTIDE SEQUENCE [LARGE SCALE GENOMIC DNA]</scope>
    <source>
        <strain evidence="3">JCM 18303</strain>
    </source>
</reference>
<protein>
    <submittedName>
        <fullName evidence="2">Alpha/beta hydrolase</fullName>
    </submittedName>
</protein>
<dbReference type="Gene3D" id="3.40.50.1820">
    <property type="entry name" value="alpha/beta hydrolase"/>
    <property type="match status" value="1"/>
</dbReference>
<proteinExistence type="predicted"/>
<dbReference type="InterPro" id="IPR051411">
    <property type="entry name" value="Polyketide_trans_af380"/>
</dbReference>
<comment type="caution">
    <text evidence="2">The sequence shown here is derived from an EMBL/GenBank/DDBJ whole genome shotgun (WGS) entry which is preliminary data.</text>
</comment>
<accession>A0ABP9QX54</accession>
<dbReference type="SUPFAM" id="SSF53474">
    <property type="entry name" value="alpha/beta-Hydrolases"/>
    <property type="match status" value="1"/>
</dbReference>
<feature type="domain" description="AB hydrolase-1" evidence="1">
    <location>
        <begin position="30"/>
        <end position="279"/>
    </location>
</feature>
<dbReference type="InterPro" id="IPR000073">
    <property type="entry name" value="AB_hydrolase_1"/>
</dbReference>
<gene>
    <name evidence="2" type="ORF">GCM10023321_63310</name>
</gene>
<dbReference type="EMBL" id="BAABJP010000041">
    <property type="protein sequence ID" value="GAA5168763.1"/>
    <property type="molecule type" value="Genomic_DNA"/>
</dbReference>
<evidence type="ECO:0000313" key="3">
    <source>
        <dbReference type="Proteomes" id="UP001428817"/>
    </source>
</evidence>
<dbReference type="Pfam" id="PF00561">
    <property type="entry name" value="Abhydrolase_1"/>
    <property type="match status" value="1"/>
</dbReference>
<keyword evidence="2" id="KW-0378">Hydrolase</keyword>
<evidence type="ECO:0000313" key="2">
    <source>
        <dbReference type="EMBL" id="GAA5168763.1"/>
    </source>
</evidence>
<dbReference type="Gene3D" id="1.10.10.800">
    <property type="match status" value="1"/>
</dbReference>
<dbReference type="PANTHER" id="PTHR47751:SF2">
    <property type="entry name" value="DLTD N-TERMINAL DOMAIN PROTEIN (AFU_ORTHOLOGUE AFUA_8G00380)-RELATED"/>
    <property type="match status" value="1"/>
</dbReference>
<name>A0ABP9QX54_9PSEU</name>